<name>A0A1V3C0Y6_9ACTN</name>
<dbReference type="PROSITE" id="PS51257">
    <property type="entry name" value="PROKAR_LIPOPROTEIN"/>
    <property type="match status" value="1"/>
</dbReference>
<protein>
    <recommendedName>
        <fullName evidence="5">Lipoprotein</fullName>
    </recommendedName>
</protein>
<proteinExistence type="predicted"/>
<evidence type="ECO:0000256" key="2">
    <source>
        <dbReference type="SAM" id="SignalP"/>
    </source>
</evidence>
<evidence type="ECO:0000313" key="4">
    <source>
        <dbReference type="Proteomes" id="UP000189004"/>
    </source>
</evidence>
<evidence type="ECO:0000256" key="1">
    <source>
        <dbReference type="SAM" id="MobiDB-lite"/>
    </source>
</evidence>
<keyword evidence="2" id="KW-0732">Signal</keyword>
<dbReference type="AlphaFoldDB" id="A0A1V3C0Y6"/>
<organism evidence="3 4">
    <name type="scientific">Nocardiopsis sinuspersici</name>
    <dbReference type="NCBI Taxonomy" id="501010"/>
    <lineage>
        <taxon>Bacteria</taxon>
        <taxon>Bacillati</taxon>
        <taxon>Actinomycetota</taxon>
        <taxon>Actinomycetes</taxon>
        <taxon>Streptosporangiales</taxon>
        <taxon>Nocardiopsidaceae</taxon>
        <taxon>Nocardiopsis</taxon>
    </lineage>
</organism>
<dbReference type="EMBL" id="MCOK01000001">
    <property type="protein sequence ID" value="OOC54375.1"/>
    <property type="molecule type" value="Genomic_DNA"/>
</dbReference>
<dbReference type="OrthoDB" id="9852171at2"/>
<reference evidence="4" key="1">
    <citation type="submission" date="2016-08" db="EMBL/GenBank/DDBJ databases">
        <authorList>
            <person name="Tokovenko B."/>
            <person name="Kalinowski J."/>
        </authorList>
    </citation>
    <scope>NUCLEOTIDE SEQUENCE [LARGE SCALE GENOMIC DNA]</scope>
    <source>
        <strain evidence="4">UTMC102</strain>
    </source>
</reference>
<dbReference type="Proteomes" id="UP000189004">
    <property type="component" value="Unassembled WGS sequence"/>
</dbReference>
<comment type="caution">
    <text evidence="3">The sequence shown here is derived from an EMBL/GenBank/DDBJ whole genome shotgun (WGS) entry which is preliminary data.</text>
</comment>
<sequence length="269" mass="28073">MSLARFRWAVVALALSLSACSFGAVPDTAGEAASPQEAAQEERPSPEASSPEAGPAEDALSYMEAVGAGISRETMEEGLVYAHPDHPAHGYLQQQADVLHANIVSGYLSEPDSVELRGEGIQICRSEGCTTFSDFTYVDGLLSDFQVNGNPVSENFYPGSASDSRDGVSVSVASSYYSFQSNAFMVILDVETAPDTGASVTGSLHTGDNGTIADLDPFSGIVGQDYFAPGAAGQVVFQYQDARPPGEIEVFLSCAEGCSGEVGFTLPLG</sequence>
<evidence type="ECO:0008006" key="5">
    <source>
        <dbReference type="Google" id="ProtNLM"/>
    </source>
</evidence>
<dbReference type="RefSeq" id="WP_077690777.1">
    <property type="nucleotide sequence ID" value="NZ_MCOK01000001.1"/>
</dbReference>
<gene>
    <name evidence="3" type="ORF">NOSIN_11620</name>
</gene>
<evidence type="ECO:0000313" key="3">
    <source>
        <dbReference type="EMBL" id="OOC54375.1"/>
    </source>
</evidence>
<feature type="region of interest" description="Disordered" evidence="1">
    <location>
        <begin position="27"/>
        <end position="56"/>
    </location>
</feature>
<feature type="compositionally biased region" description="Low complexity" evidence="1">
    <location>
        <begin position="46"/>
        <end position="56"/>
    </location>
</feature>
<feature type="chain" id="PRO_5039718416" description="Lipoprotein" evidence="2">
    <location>
        <begin position="24"/>
        <end position="269"/>
    </location>
</feature>
<feature type="signal peptide" evidence="2">
    <location>
        <begin position="1"/>
        <end position="23"/>
    </location>
</feature>
<accession>A0A1V3C0Y6</accession>
<keyword evidence="4" id="KW-1185">Reference proteome</keyword>
<feature type="compositionally biased region" description="Low complexity" evidence="1">
    <location>
        <begin position="29"/>
        <end position="38"/>
    </location>
</feature>